<dbReference type="PANTHER" id="PTHR36844:SF1">
    <property type="entry name" value="PROTEASE PRSW"/>
    <property type="match status" value="1"/>
</dbReference>
<sequence length="475" mass="52006">MNPSQRNRPGLWLSTAVSIVGLLLVVLFSYIVERTLDLTIHSTLRTLISLLIAFVPPLIWLTVFYRQDRLDPEPKSFVFKTLILGALVQKALYAPVISVVMPEAQAGPNASDYILSVVLVALIQESMKLLSVRYSIYVSKEFDEKIDGIIYGSALGLGFAAMTNLDMIIRNGGSVLTAISSIVVIESLAHASFTGLSCYFLGQDKFGKFNMFRLPGAVVLATALNALSRILIDDLVRDGFRMNYMLGIIPAALLAVVIFGILVILTFRTKGKEEGTAMTKRQAFLSVLPVWVLLIAAMITGLAIKNAPIQTATVSLNGGIRIAYPSSWTQSTRDDYLFMAVDLMSGGGQNFVSVKEVGVNTLISLRGDEGTPELEDIGAAWAIRTGREYRFYQAVKSYPLQFNGLDTYVIEYIYISDNKSPVLGSKSPTPGIGYSRDIITASGDQVYVITVSTSYNDWILKKDNLEKITLSLGSN</sequence>
<dbReference type="Proteomes" id="UP000324781">
    <property type="component" value="Unassembled WGS sequence"/>
</dbReference>
<keyword evidence="1" id="KW-0472">Membrane</keyword>
<dbReference type="InterPro" id="IPR026898">
    <property type="entry name" value="PrsW"/>
</dbReference>
<dbReference type="AlphaFoldDB" id="A0A1M6EV64"/>
<name>A0A1M6EV64_9FIRM</name>
<protein>
    <submittedName>
        <fullName evidence="2">Membrane proteinase PrsW, cleaves anti-sigma factor RsiW, M82 family</fullName>
    </submittedName>
</protein>
<keyword evidence="3" id="KW-1185">Reference proteome</keyword>
<feature type="transmembrane region" description="Helical" evidence="1">
    <location>
        <begin position="283"/>
        <end position="304"/>
    </location>
</feature>
<evidence type="ECO:0000313" key="3">
    <source>
        <dbReference type="Proteomes" id="UP000324781"/>
    </source>
</evidence>
<keyword evidence="1" id="KW-1133">Transmembrane helix</keyword>
<evidence type="ECO:0000256" key="1">
    <source>
        <dbReference type="SAM" id="Phobius"/>
    </source>
</evidence>
<feature type="transmembrane region" description="Helical" evidence="1">
    <location>
        <begin position="12"/>
        <end position="32"/>
    </location>
</feature>
<feature type="transmembrane region" description="Helical" evidence="1">
    <location>
        <begin position="244"/>
        <end position="267"/>
    </location>
</feature>
<feature type="transmembrane region" description="Helical" evidence="1">
    <location>
        <begin position="214"/>
        <end position="232"/>
    </location>
</feature>
<feature type="transmembrane region" description="Helical" evidence="1">
    <location>
        <begin position="44"/>
        <end position="65"/>
    </location>
</feature>
<feature type="transmembrane region" description="Helical" evidence="1">
    <location>
        <begin position="175"/>
        <end position="202"/>
    </location>
</feature>
<dbReference type="EMBL" id="FQZP01000014">
    <property type="protein sequence ID" value="SHI89306.1"/>
    <property type="molecule type" value="Genomic_DNA"/>
</dbReference>
<dbReference type="OrthoDB" id="5504276at2"/>
<reference evidence="2 3" key="1">
    <citation type="submission" date="2016-11" db="EMBL/GenBank/DDBJ databases">
        <authorList>
            <person name="Varghese N."/>
            <person name="Submissions S."/>
        </authorList>
    </citation>
    <scope>NUCLEOTIDE SEQUENCE [LARGE SCALE GENOMIC DNA]</scope>
    <source>
        <strain evidence="2 3">DSM 19027</strain>
    </source>
</reference>
<feature type="transmembrane region" description="Helical" evidence="1">
    <location>
        <begin position="148"/>
        <end position="169"/>
    </location>
</feature>
<proteinExistence type="predicted"/>
<accession>A0A1M6EV64</accession>
<feature type="transmembrane region" description="Helical" evidence="1">
    <location>
        <begin position="77"/>
        <end position="101"/>
    </location>
</feature>
<organism evidence="2 3">
    <name type="scientific">Thermoclostridium caenicola</name>
    <dbReference type="NCBI Taxonomy" id="659425"/>
    <lineage>
        <taxon>Bacteria</taxon>
        <taxon>Bacillati</taxon>
        <taxon>Bacillota</taxon>
        <taxon>Clostridia</taxon>
        <taxon>Eubacteriales</taxon>
        <taxon>Oscillospiraceae</taxon>
        <taxon>Thermoclostridium</taxon>
    </lineage>
</organism>
<keyword evidence="1" id="KW-0812">Transmembrane</keyword>
<dbReference type="GO" id="GO:0008233">
    <property type="term" value="F:peptidase activity"/>
    <property type="evidence" value="ECO:0007669"/>
    <property type="project" value="InterPro"/>
</dbReference>
<dbReference type="RefSeq" id="WP_149678345.1">
    <property type="nucleotide sequence ID" value="NZ_FQZP01000014.1"/>
</dbReference>
<gene>
    <name evidence="2" type="ORF">SAMN05444373_10141</name>
</gene>
<dbReference type="PANTHER" id="PTHR36844">
    <property type="entry name" value="PROTEASE PRSW"/>
    <property type="match status" value="1"/>
</dbReference>
<feature type="transmembrane region" description="Helical" evidence="1">
    <location>
        <begin position="113"/>
        <end position="136"/>
    </location>
</feature>
<dbReference type="Pfam" id="PF13367">
    <property type="entry name" value="PrsW-protease"/>
    <property type="match status" value="1"/>
</dbReference>
<evidence type="ECO:0000313" key="2">
    <source>
        <dbReference type="EMBL" id="SHI89306.1"/>
    </source>
</evidence>